<keyword evidence="2" id="KW-1185">Reference proteome</keyword>
<name>A0ACB5UQ52_9FIRM</name>
<evidence type="ECO:0000313" key="1">
    <source>
        <dbReference type="EMBL" id="GMQ64673.1"/>
    </source>
</evidence>
<comment type="caution">
    <text evidence="1">The sequence shown here is derived from an EMBL/GenBank/DDBJ whole genome shotgun (WGS) entry which is preliminary data.</text>
</comment>
<organism evidence="1 2">
    <name type="scientific">Vallitalea maricola</name>
    <dbReference type="NCBI Taxonomy" id="3074433"/>
    <lineage>
        <taxon>Bacteria</taxon>
        <taxon>Bacillati</taxon>
        <taxon>Bacillota</taxon>
        <taxon>Clostridia</taxon>
        <taxon>Lachnospirales</taxon>
        <taxon>Vallitaleaceae</taxon>
        <taxon>Vallitalea</taxon>
    </lineage>
</organism>
<proteinExistence type="predicted"/>
<dbReference type="Proteomes" id="UP001374599">
    <property type="component" value="Unassembled WGS sequence"/>
</dbReference>
<accession>A0ACB5UQ52</accession>
<gene>
    <name evidence="1" type="ORF">AN2V17_39110</name>
</gene>
<evidence type="ECO:0000313" key="2">
    <source>
        <dbReference type="Proteomes" id="UP001374599"/>
    </source>
</evidence>
<protein>
    <submittedName>
        <fullName evidence="1">Uncharacterized protein</fullName>
    </submittedName>
</protein>
<reference evidence="1" key="1">
    <citation type="submission" date="2023-09" db="EMBL/GenBank/DDBJ databases">
        <title>Vallitalea sediminicola and Vallitalea maricola sp. nov., anaerobic bacteria isolated from marine sediment.</title>
        <authorList>
            <person name="Hirano S."/>
            <person name="Maeda A."/>
            <person name="Terahara T."/>
            <person name="Mori K."/>
            <person name="Hamada M."/>
            <person name="Matsumoto R."/>
            <person name="Kobayashi T."/>
        </authorList>
    </citation>
    <scope>NUCLEOTIDE SEQUENCE</scope>
    <source>
        <strain evidence="1">AN17-2</strain>
    </source>
</reference>
<sequence length="77" mass="8917">MKSNVIVKEMINIENKIVVYYTFGGNDIIGSTILHRGINFKYRIRDAGYSKRNVILAGHSFNVNGKNIWLLWEQTMI</sequence>
<dbReference type="EMBL" id="BTPU01000076">
    <property type="protein sequence ID" value="GMQ64673.1"/>
    <property type="molecule type" value="Genomic_DNA"/>
</dbReference>